<dbReference type="CDD" id="cd00143">
    <property type="entry name" value="PP2Cc"/>
    <property type="match status" value="1"/>
</dbReference>
<accession>A0ABP7YNY4</accession>
<evidence type="ECO:0000256" key="1">
    <source>
        <dbReference type="SAM" id="MobiDB-lite"/>
    </source>
</evidence>
<dbReference type="RefSeq" id="WP_345020775.1">
    <property type="nucleotide sequence ID" value="NZ_BAABDO010000028.1"/>
</dbReference>
<dbReference type="SMART" id="SM00331">
    <property type="entry name" value="PP2C_SIG"/>
    <property type="match status" value="1"/>
</dbReference>
<dbReference type="InterPro" id="IPR001932">
    <property type="entry name" value="PPM-type_phosphatase-like_dom"/>
</dbReference>
<reference evidence="4" key="1">
    <citation type="journal article" date="2019" name="Int. J. Syst. Evol. Microbiol.">
        <title>The Global Catalogue of Microorganisms (GCM) 10K type strain sequencing project: providing services to taxonomists for standard genome sequencing and annotation.</title>
        <authorList>
            <consortium name="The Broad Institute Genomics Platform"/>
            <consortium name="The Broad Institute Genome Sequencing Center for Infectious Disease"/>
            <person name="Wu L."/>
            <person name="Ma J."/>
        </authorList>
    </citation>
    <scope>NUCLEOTIDE SEQUENCE [LARGE SCALE GENOMIC DNA]</scope>
    <source>
        <strain evidence="4">JCM 17316</strain>
    </source>
</reference>
<organism evidence="3 4">
    <name type="scientific">Actinomadura keratinilytica</name>
    <dbReference type="NCBI Taxonomy" id="547461"/>
    <lineage>
        <taxon>Bacteria</taxon>
        <taxon>Bacillati</taxon>
        <taxon>Actinomycetota</taxon>
        <taxon>Actinomycetes</taxon>
        <taxon>Streptosporangiales</taxon>
        <taxon>Thermomonosporaceae</taxon>
        <taxon>Actinomadura</taxon>
    </lineage>
</organism>
<dbReference type="InterPro" id="IPR015655">
    <property type="entry name" value="PP2C"/>
</dbReference>
<feature type="domain" description="PPM-type phosphatase" evidence="2">
    <location>
        <begin position="131"/>
        <end position="380"/>
    </location>
</feature>
<evidence type="ECO:0000313" key="4">
    <source>
        <dbReference type="Proteomes" id="UP001500266"/>
    </source>
</evidence>
<sequence length="399" mass="40308">MTTYADRQAGDRTGGAAACARCGEPLAEDDRFCEACGTPSPAYAAAAQAPEIAVPQARYPVRVRPDEPSVSAVRRARRTPDKPSCGDCGATAVGEDGFCEVCGLRQPGDRDHVQIELSADGGPPGEPRPAQAAGVSDRGLRRARNEDAVAMISLPKAVCAVVCDGVATVPGSEEAARLASDTGVAVLARALSAGVAPVTATRTAIAAAGRAVARLGETGGGRSDDAPACTYVSAVVTAEDITVGWVGDSRAYWLAGPSGGARPSALLTTDDSWAVQMVSRNAMSRAAAHADPRAHQLTGWLGAAASPDPHDAVFRPGGPGVLLLCSDGLWNHLPEPGDLAAALADGPDASGDPLGAARLLVRAALDAGGRDNVTVAVVPFPPAASAVPPTPTAPTREQS</sequence>
<dbReference type="SUPFAM" id="SSF81606">
    <property type="entry name" value="PP2C-like"/>
    <property type="match status" value="1"/>
</dbReference>
<proteinExistence type="predicted"/>
<dbReference type="PANTHER" id="PTHR47992">
    <property type="entry name" value="PROTEIN PHOSPHATASE"/>
    <property type="match status" value="1"/>
</dbReference>
<dbReference type="Proteomes" id="UP001500266">
    <property type="component" value="Unassembled WGS sequence"/>
</dbReference>
<dbReference type="Pfam" id="PF13672">
    <property type="entry name" value="PP2C_2"/>
    <property type="match status" value="1"/>
</dbReference>
<dbReference type="EMBL" id="BAABDO010000028">
    <property type="protein sequence ID" value="GAA4139118.1"/>
    <property type="molecule type" value="Genomic_DNA"/>
</dbReference>
<gene>
    <name evidence="3" type="ORF">GCM10022416_25150</name>
</gene>
<comment type="caution">
    <text evidence="3">The sequence shown here is derived from an EMBL/GenBank/DDBJ whole genome shotgun (WGS) entry which is preliminary data.</text>
</comment>
<name>A0ABP7YNY4_9ACTN</name>
<protein>
    <recommendedName>
        <fullName evidence="2">PPM-type phosphatase domain-containing protein</fullName>
    </recommendedName>
</protein>
<keyword evidence="4" id="KW-1185">Reference proteome</keyword>
<evidence type="ECO:0000313" key="3">
    <source>
        <dbReference type="EMBL" id="GAA4139118.1"/>
    </source>
</evidence>
<evidence type="ECO:0000259" key="2">
    <source>
        <dbReference type="PROSITE" id="PS51746"/>
    </source>
</evidence>
<feature type="region of interest" description="Disordered" evidence="1">
    <location>
        <begin position="118"/>
        <end position="139"/>
    </location>
</feature>
<dbReference type="SMART" id="SM00332">
    <property type="entry name" value="PP2Cc"/>
    <property type="match status" value="1"/>
</dbReference>
<dbReference type="Gene3D" id="3.60.40.10">
    <property type="entry name" value="PPM-type phosphatase domain"/>
    <property type="match status" value="1"/>
</dbReference>
<dbReference type="InterPro" id="IPR036457">
    <property type="entry name" value="PPM-type-like_dom_sf"/>
</dbReference>
<dbReference type="PROSITE" id="PS51746">
    <property type="entry name" value="PPM_2"/>
    <property type="match status" value="1"/>
</dbReference>